<keyword evidence="2" id="KW-1133">Transmembrane helix</keyword>
<feature type="transmembrane region" description="Helical" evidence="2">
    <location>
        <begin position="6"/>
        <end position="26"/>
    </location>
</feature>
<organism evidence="4 5">
    <name type="scientific">Celeribacter halophilus</name>
    <dbReference type="NCBI Taxonomy" id="576117"/>
    <lineage>
        <taxon>Bacteria</taxon>
        <taxon>Pseudomonadati</taxon>
        <taxon>Pseudomonadota</taxon>
        <taxon>Alphaproteobacteria</taxon>
        <taxon>Rhodobacterales</taxon>
        <taxon>Roseobacteraceae</taxon>
        <taxon>Celeribacter</taxon>
    </lineage>
</organism>
<proteinExistence type="predicted"/>
<evidence type="ECO:0000313" key="4">
    <source>
        <dbReference type="EMBL" id="SFJ94442.1"/>
    </source>
</evidence>
<dbReference type="Proteomes" id="UP001169823">
    <property type="component" value="Unassembled WGS sequence"/>
</dbReference>
<dbReference type="PANTHER" id="PTHR41532">
    <property type="entry name" value="FIXS PROTEIN"/>
    <property type="match status" value="1"/>
</dbReference>
<keyword evidence="5" id="KW-1185">Reference proteome</keyword>
<dbReference type="Proteomes" id="UP000183299">
    <property type="component" value="Unassembled WGS sequence"/>
</dbReference>
<gene>
    <name evidence="3" type="primary">ccoS</name>
    <name evidence="3" type="ORF">Q4494_14365</name>
    <name evidence="4" type="ORF">SAMN04488138_11548</name>
</gene>
<reference evidence="4 5" key="1">
    <citation type="submission" date="2016-10" db="EMBL/GenBank/DDBJ databases">
        <authorList>
            <person name="de Groot N.N."/>
        </authorList>
    </citation>
    <scope>NUCLEOTIDE SEQUENCE [LARGE SCALE GENOMIC DNA]</scope>
    <source>
        <strain evidence="4 5">CGMCC 1.8891</strain>
    </source>
</reference>
<evidence type="ECO:0000256" key="1">
    <source>
        <dbReference type="SAM" id="MobiDB-lite"/>
    </source>
</evidence>
<dbReference type="NCBIfam" id="TIGR00847">
    <property type="entry name" value="ccoS"/>
    <property type="match status" value="1"/>
</dbReference>
<dbReference type="EMBL" id="JAUOPJ010000012">
    <property type="protein sequence ID" value="MDO6458271.1"/>
    <property type="molecule type" value="Genomic_DNA"/>
</dbReference>
<keyword evidence="2" id="KW-0812">Transmembrane</keyword>
<evidence type="ECO:0000313" key="5">
    <source>
        <dbReference type="Proteomes" id="UP000183299"/>
    </source>
</evidence>
<evidence type="ECO:0000313" key="3">
    <source>
        <dbReference type="EMBL" id="MDO6458271.1"/>
    </source>
</evidence>
<dbReference type="GeneID" id="98666315"/>
<dbReference type="InterPro" id="IPR004714">
    <property type="entry name" value="Cyt_oxidase_maturation_cbb3"/>
</dbReference>
<name>A0A1I3VGX6_9RHOB</name>
<keyword evidence="2" id="KW-0472">Membrane</keyword>
<protein>
    <submittedName>
        <fullName evidence="3">Cbb3-type cytochrome oxidase assembly protein CcoS</fullName>
    </submittedName>
    <submittedName>
        <fullName evidence="4">Cytochrome oxidase maturation protein, cbb3-type</fullName>
    </submittedName>
</protein>
<accession>A0A1I3VGX6</accession>
<dbReference type="STRING" id="576117.SAMN04488138_11548"/>
<feature type="region of interest" description="Disordered" evidence="1">
    <location>
        <begin position="30"/>
        <end position="52"/>
    </location>
</feature>
<dbReference type="RefSeq" id="WP_066602579.1">
    <property type="nucleotide sequence ID" value="NZ_FORY01000015.1"/>
</dbReference>
<reference evidence="3" key="2">
    <citation type="submission" date="2023-07" db="EMBL/GenBank/DDBJ databases">
        <title>Genome content predicts the carbon catabolic preferences of heterotrophic bacteria.</title>
        <authorList>
            <person name="Gralka M."/>
        </authorList>
    </citation>
    <scope>NUCLEOTIDE SEQUENCE</scope>
    <source>
        <strain evidence="3">I2M02</strain>
    </source>
</reference>
<dbReference type="PANTHER" id="PTHR41532:SF1">
    <property type="entry name" value="FIXS PROTEIN"/>
    <property type="match status" value="1"/>
</dbReference>
<evidence type="ECO:0000256" key="2">
    <source>
        <dbReference type="SAM" id="Phobius"/>
    </source>
</evidence>
<dbReference type="AlphaFoldDB" id="A0A1I3VGX6"/>
<dbReference type="Pfam" id="PF03597">
    <property type="entry name" value="FixS"/>
    <property type="match status" value="1"/>
</dbReference>
<dbReference type="EMBL" id="FORY01000015">
    <property type="protein sequence ID" value="SFJ94442.1"/>
    <property type="molecule type" value="Genomic_DNA"/>
</dbReference>
<sequence>MNVLVYLIPISIFLGGLGLVGFFWSIRSRQYDDPEGDANRILTGEYDDHPKP</sequence>